<feature type="compositionally biased region" description="Polar residues" evidence="1">
    <location>
        <begin position="74"/>
        <end position="90"/>
    </location>
</feature>
<evidence type="ECO:0000313" key="2">
    <source>
        <dbReference type="EMBL" id="KAE9407345.1"/>
    </source>
</evidence>
<keyword evidence="3" id="KW-1185">Reference proteome</keyword>
<evidence type="ECO:0000313" key="3">
    <source>
        <dbReference type="Proteomes" id="UP000799118"/>
    </source>
</evidence>
<feature type="region of interest" description="Disordered" evidence="1">
    <location>
        <begin position="218"/>
        <end position="266"/>
    </location>
</feature>
<evidence type="ECO:0000256" key="1">
    <source>
        <dbReference type="SAM" id="MobiDB-lite"/>
    </source>
</evidence>
<name>A0A6A4IFC4_9AGAR</name>
<dbReference type="AlphaFoldDB" id="A0A6A4IFC4"/>
<proteinExistence type="predicted"/>
<organism evidence="2 3">
    <name type="scientific">Gymnopus androsaceus JB14</name>
    <dbReference type="NCBI Taxonomy" id="1447944"/>
    <lineage>
        <taxon>Eukaryota</taxon>
        <taxon>Fungi</taxon>
        <taxon>Dikarya</taxon>
        <taxon>Basidiomycota</taxon>
        <taxon>Agaricomycotina</taxon>
        <taxon>Agaricomycetes</taxon>
        <taxon>Agaricomycetidae</taxon>
        <taxon>Agaricales</taxon>
        <taxon>Marasmiineae</taxon>
        <taxon>Omphalotaceae</taxon>
        <taxon>Gymnopus</taxon>
    </lineage>
</organism>
<reference evidence="2" key="1">
    <citation type="journal article" date="2019" name="Environ. Microbiol.">
        <title>Fungal ecological strategies reflected in gene transcription - a case study of two litter decomposers.</title>
        <authorList>
            <person name="Barbi F."/>
            <person name="Kohler A."/>
            <person name="Barry K."/>
            <person name="Baskaran P."/>
            <person name="Daum C."/>
            <person name="Fauchery L."/>
            <person name="Ihrmark K."/>
            <person name="Kuo A."/>
            <person name="LaButti K."/>
            <person name="Lipzen A."/>
            <person name="Morin E."/>
            <person name="Grigoriev I.V."/>
            <person name="Henrissat B."/>
            <person name="Lindahl B."/>
            <person name="Martin F."/>
        </authorList>
    </citation>
    <scope>NUCLEOTIDE SEQUENCE</scope>
    <source>
        <strain evidence="2">JB14</strain>
    </source>
</reference>
<dbReference type="Proteomes" id="UP000799118">
    <property type="component" value="Unassembled WGS sequence"/>
</dbReference>
<sequence>MLLQRSTTLLVTCTYPSPSHSHTASSVEYPRRARMQRFQNRAAVQNHNGCDDPRHSASAQLHRATSTHHDGANGSRNSFQAFVQDPNAQSGTGGRGYNTPTTPITNQYQSGLTPPPQSENPGNPRTFVHFENASNFTVNMNSEFPNFVGDDYEHNFIAAAEGGSTLTPQYFRPSRSPRYTDFTTIHDDGSSTSPFSSRSNYHLNLNPETLYHDYRRNREPFQGRDGSSYTQPVPINPTHHSDSSTTCCHPRRVENDSEYPAQTRNMPLPLPTYEERISDVLVQSPPSYNEVWEQAW</sequence>
<dbReference type="EMBL" id="ML769396">
    <property type="protein sequence ID" value="KAE9407345.1"/>
    <property type="molecule type" value="Genomic_DNA"/>
</dbReference>
<feature type="region of interest" description="Disordered" evidence="1">
    <location>
        <begin position="46"/>
        <end position="125"/>
    </location>
</feature>
<gene>
    <name evidence="2" type="ORF">BT96DRAFT_129592</name>
</gene>
<feature type="compositionally biased region" description="Polar residues" evidence="1">
    <location>
        <begin position="98"/>
        <end position="112"/>
    </location>
</feature>
<accession>A0A6A4IFC4</accession>
<protein>
    <submittedName>
        <fullName evidence="2">Uncharacterized protein</fullName>
    </submittedName>
</protein>